<feature type="compositionally biased region" description="Basic residues" evidence="1">
    <location>
        <begin position="495"/>
        <end position="548"/>
    </location>
</feature>
<evidence type="ECO:0000313" key="3">
    <source>
        <dbReference type="EMBL" id="KAG5260956.1"/>
    </source>
</evidence>
<name>A0AAV6FGN5_9TELE</name>
<dbReference type="EMBL" id="JADWDJ010000024">
    <property type="protein sequence ID" value="KAG5260956.1"/>
    <property type="molecule type" value="Genomic_DNA"/>
</dbReference>
<dbReference type="Proteomes" id="UP000823561">
    <property type="component" value="Chromosome 24"/>
</dbReference>
<evidence type="ECO:0000256" key="1">
    <source>
        <dbReference type="SAM" id="MobiDB-lite"/>
    </source>
</evidence>
<sequence>MSHPMYNPGGGGFSGSQRPMVSNQYGLGGQPGMDMGGSRIGPGAGPMSGPQPGMMPSMRSQQMGFPLGQRPPQMSQDIESSIEMHIRGAREEVRLLNRIMPQQPKPTDPRLHDDPREEMGSFSGQRGSGRMDEPSSADWSHFQPPNKLFSSSALGHSSSSSSLFQTSGFGGGPGPGRGGVESQSGPRSGPPDRPPVRYTSESASSILASFGLSNEDLELLSHYPDDQLTPDNLPFILRDIRIRKAKRTMPDTDDRSRDQRAQEPRQSKVIDYGHSSKYGYTEERSDSYGRDPLPKELPKYERDIGSGPSFGGAEITRRPQASPAMPISSKPPPMDHRNVLAGPPPELKPAPPSSMPGRDPVPKSAPPAPSCPVVMPPTHAVGSRAGMMVLGDGSGGPKPSTWSPAFPPPSNPSVMKRLPTPTMMNDYSAATPRIFPHTCSLCNVECVLIKDWIEHQNTNLHIESCRRLRKQYPDWNVDTLNVPRNESKPPVEHRSPKRRSKSRSHSWTRSPSPRRHHGSTGRRPRSRSRSPGRYRRSRSRSRSPRRSSRSSPTSHGRRRSRSPQSRRSRSPPSRRSRSHSPRNYGRRSPPRSGRRVSPRRPSPHRRPRSSSSERLAKKLIESSAGLNIKDSSALEAVVNSLAPTLLAELAKRKSAVASSSASRDGGRKRTPSPSPKRTSSKSSSSSTNKSTGSFTKKKAGPGTACLLRFKGVPHKTTDQELVEVIQPFGKINHAFVIKAIEEASVCMEREEDARDLANFKNLRIHGRLITICREEELTDPRARPAGREERKVMVVKKERHGHG</sequence>
<feature type="region of interest" description="Disordered" evidence="1">
    <location>
        <begin position="653"/>
        <end position="698"/>
    </location>
</feature>
<feature type="compositionally biased region" description="Polar residues" evidence="1">
    <location>
        <begin position="15"/>
        <end position="25"/>
    </location>
</feature>
<dbReference type="SMART" id="SM00360">
    <property type="entry name" value="RRM"/>
    <property type="match status" value="1"/>
</dbReference>
<feature type="compositionally biased region" description="Gly residues" evidence="1">
    <location>
        <begin position="168"/>
        <end position="179"/>
    </location>
</feature>
<feature type="compositionally biased region" description="Basic residues" evidence="1">
    <location>
        <begin position="555"/>
        <end position="608"/>
    </location>
</feature>
<comment type="caution">
    <text evidence="3">The sequence shown here is derived from an EMBL/GenBank/DDBJ whole genome shotgun (WGS) entry which is preliminary data.</text>
</comment>
<feature type="region of interest" description="Disordered" evidence="1">
    <location>
        <begin position="478"/>
        <end position="615"/>
    </location>
</feature>
<feature type="domain" description="RRM" evidence="2">
    <location>
        <begin position="706"/>
        <end position="772"/>
    </location>
</feature>
<dbReference type="AlphaFoldDB" id="A0AAV6FGN5"/>
<dbReference type="Gene3D" id="3.30.70.330">
    <property type="match status" value="1"/>
</dbReference>
<dbReference type="InterPro" id="IPR012677">
    <property type="entry name" value="Nucleotide-bd_a/b_plait_sf"/>
</dbReference>
<proteinExistence type="predicted"/>
<feature type="compositionally biased region" description="Basic and acidic residues" evidence="1">
    <location>
        <begin position="280"/>
        <end position="304"/>
    </location>
</feature>
<feature type="compositionally biased region" description="Basic and acidic residues" evidence="1">
    <location>
        <begin position="241"/>
        <end position="268"/>
    </location>
</feature>
<feature type="compositionally biased region" description="Basic and acidic residues" evidence="1">
    <location>
        <begin position="107"/>
        <end position="119"/>
    </location>
</feature>
<evidence type="ECO:0000313" key="4">
    <source>
        <dbReference type="Proteomes" id="UP000823561"/>
    </source>
</evidence>
<protein>
    <recommendedName>
        <fullName evidence="2">RRM domain-containing protein</fullName>
    </recommendedName>
</protein>
<feature type="region of interest" description="Disordered" evidence="1">
    <location>
        <begin position="393"/>
        <end position="412"/>
    </location>
</feature>
<dbReference type="SUPFAM" id="SSF54928">
    <property type="entry name" value="RNA-binding domain, RBD"/>
    <property type="match status" value="1"/>
</dbReference>
<feature type="compositionally biased region" description="Pro residues" evidence="1">
    <location>
        <begin position="342"/>
        <end position="354"/>
    </location>
</feature>
<organism evidence="3 4">
    <name type="scientific">Alosa alosa</name>
    <name type="common">allis shad</name>
    <dbReference type="NCBI Taxonomy" id="278164"/>
    <lineage>
        <taxon>Eukaryota</taxon>
        <taxon>Metazoa</taxon>
        <taxon>Chordata</taxon>
        <taxon>Craniata</taxon>
        <taxon>Vertebrata</taxon>
        <taxon>Euteleostomi</taxon>
        <taxon>Actinopterygii</taxon>
        <taxon>Neopterygii</taxon>
        <taxon>Teleostei</taxon>
        <taxon>Clupei</taxon>
        <taxon>Clupeiformes</taxon>
        <taxon>Clupeoidei</taxon>
        <taxon>Clupeidae</taxon>
        <taxon>Alosa</taxon>
    </lineage>
</organism>
<feature type="compositionally biased region" description="Low complexity" evidence="1">
    <location>
        <begin position="675"/>
        <end position="694"/>
    </location>
</feature>
<feature type="compositionally biased region" description="Basic and acidic residues" evidence="1">
    <location>
        <begin position="485"/>
        <end position="494"/>
    </location>
</feature>
<gene>
    <name evidence="3" type="ORF">AALO_G00298380</name>
</gene>
<accession>A0AAV6FGN5</accession>
<feature type="region of interest" description="Disordered" evidence="1">
    <location>
        <begin position="241"/>
        <end position="368"/>
    </location>
</feature>
<feature type="region of interest" description="Disordered" evidence="1">
    <location>
        <begin position="1"/>
        <end position="31"/>
    </location>
</feature>
<feature type="compositionally biased region" description="Low complexity" evidence="1">
    <location>
        <begin position="148"/>
        <end position="167"/>
    </location>
</feature>
<dbReference type="InterPro" id="IPR000504">
    <property type="entry name" value="RRM_dom"/>
</dbReference>
<keyword evidence="4" id="KW-1185">Reference proteome</keyword>
<dbReference type="InterPro" id="IPR035979">
    <property type="entry name" value="RBD_domain_sf"/>
</dbReference>
<evidence type="ECO:0000259" key="2">
    <source>
        <dbReference type="SMART" id="SM00360"/>
    </source>
</evidence>
<reference evidence="3" key="1">
    <citation type="submission" date="2020-10" db="EMBL/GenBank/DDBJ databases">
        <title>Chromosome-scale genome assembly of the Allis shad, Alosa alosa.</title>
        <authorList>
            <person name="Margot Z."/>
            <person name="Christophe K."/>
            <person name="Cabau C."/>
            <person name="Louis A."/>
            <person name="Berthelot C."/>
            <person name="Parey E."/>
            <person name="Roest Crollius H."/>
            <person name="Montfort J."/>
            <person name="Robinson-Rechavi M."/>
            <person name="Bucao C."/>
            <person name="Bouchez O."/>
            <person name="Gislard M."/>
            <person name="Lluch J."/>
            <person name="Milhes M."/>
            <person name="Lampietro C."/>
            <person name="Lopez Roques C."/>
            <person name="Donnadieu C."/>
            <person name="Braasch I."/>
            <person name="Desvignes T."/>
            <person name="Postlethwait J."/>
            <person name="Bobe J."/>
            <person name="Guiguen Y."/>
        </authorList>
    </citation>
    <scope>NUCLEOTIDE SEQUENCE</scope>
    <source>
        <strain evidence="3">M-15738</strain>
        <tissue evidence="3">Blood</tissue>
    </source>
</reference>
<feature type="region of interest" description="Disordered" evidence="1">
    <location>
        <begin position="97"/>
        <end position="202"/>
    </location>
</feature>
<dbReference type="GO" id="GO:0003723">
    <property type="term" value="F:RNA binding"/>
    <property type="evidence" value="ECO:0007669"/>
    <property type="project" value="InterPro"/>
</dbReference>